<evidence type="ECO:0000256" key="1">
    <source>
        <dbReference type="ARBA" id="ARBA00022643"/>
    </source>
</evidence>
<sequence length="201" mass="22155">MKLSIINGSQRKESQSGRVAQFIKAHSHSFSEVEVIELADYSLPFWDGDSIESKGADWGVIEPKLAQSQAYVLITPEWNGMATPLIKQFLMNASVPVTGHKPALLVSVSSGVNGVYPLSELMVSGNKNNKMVFVPANIIVRNVDEMLHSEEASEQALSKGELASRDRAIRERIAESLSLLGRYAELLTPLNDYRDPYGYGM</sequence>
<keyword evidence="1" id="KW-0288">FMN</keyword>
<organism evidence="3 4">
    <name type="scientific">Shewanella jiangmenensis</name>
    <dbReference type="NCBI Taxonomy" id="2837387"/>
    <lineage>
        <taxon>Bacteria</taxon>
        <taxon>Pseudomonadati</taxon>
        <taxon>Pseudomonadota</taxon>
        <taxon>Gammaproteobacteria</taxon>
        <taxon>Alteromonadales</taxon>
        <taxon>Shewanellaceae</taxon>
        <taxon>Shewanella</taxon>
    </lineage>
</organism>
<proteinExistence type="predicted"/>
<dbReference type="SUPFAM" id="SSF52218">
    <property type="entry name" value="Flavoproteins"/>
    <property type="match status" value="1"/>
</dbReference>
<gene>
    <name evidence="3" type="ORF">KJI95_03565</name>
</gene>
<evidence type="ECO:0000313" key="4">
    <source>
        <dbReference type="Proteomes" id="UP001195903"/>
    </source>
</evidence>
<feature type="domain" description="NADPH-dependent FMN reductase-like" evidence="2">
    <location>
        <begin position="1"/>
        <end position="138"/>
    </location>
</feature>
<dbReference type="PANTHER" id="PTHR30543:SF31">
    <property type="entry name" value="NADPH-DEPENDENT AZOREDUCTASE AZR"/>
    <property type="match status" value="1"/>
</dbReference>
<evidence type="ECO:0000259" key="2">
    <source>
        <dbReference type="Pfam" id="PF03358"/>
    </source>
</evidence>
<keyword evidence="4" id="KW-1185">Reference proteome</keyword>
<name>A0ABS5V123_9GAMM</name>
<dbReference type="Pfam" id="PF03358">
    <property type="entry name" value="FMN_red"/>
    <property type="match status" value="1"/>
</dbReference>
<dbReference type="EMBL" id="JAHEPS010000001">
    <property type="protein sequence ID" value="MBT1443600.1"/>
    <property type="molecule type" value="Genomic_DNA"/>
</dbReference>
<dbReference type="RefSeq" id="WP_214505775.1">
    <property type="nucleotide sequence ID" value="NZ_JAHEPS010000001.1"/>
</dbReference>
<dbReference type="InterPro" id="IPR005025">
    <property type="entry name" value="FMN_Rdtase-like_dom"/>
</dbReference>
<keyword evidence="1" id="KW-0285">Flavoprotein</keyword>
<reference evidence="3 4" key="1">
    <citation type="submission" date="2021-05" db="EMBL/GenBank/DDBJ databases">
        <title>Shewanella sp. JM162201.</title>
        <authorList>
            <person name="Xu S."/>
            <person name="Li A."/>
        </authorList>
    </citation>
    <scope>NUCLEOTIDE SEQUENCE [LARGE SCALE GENOMIC DNA]</scope>
    <source>
        <strain evidence="3 4">JM162201</strain>
    </source>
</reference>
<dbReference type="PANTHER" id="PTHR30543">
    <property type="entry name" value="CHROMATE REDUCTASE"/>
    <property type="match status" value="1"/>
</dbReference>
<protein>
    <submittedName>
        <fullName evidence="3">NAD(P)H-dependent oxidoreductase</fullName>
    </submittedName>
</protein>
<accession>A0ABS5V123</accession>
<dbReference type="Gene3D" id="3.40.50.360">
    <property type="match status" value="1"/>
</dbReference>
<comment type="caution">
    <text evidence="3">The sequence shown here is derived from an EMBL/GenBank/DDBJ whole genome shotgun (WGS) entry which is preliminary data.</text>
</comment>
<dbReference type="InterPro" id="IPR050712">
    <property type="entry name" value="NAD(P)H-dep_reductase"/>
</dbReference>
<dbReference type="InterPro" id="IPR029039">
    <property type="entry name" value="Flavoprotein-like_sf"/>
</dbReference>
<dbReference type="Proteomes" id="UP001195903">
    <property type="component" value="Unassembled WGS sequence"/>
</dbReference>
<evidence type="ECO:0000313" key="3">
    <source>
        <dbReference type="EMBL" id="MBT1443600.1"/>
    </source>
</evidence>